<reference evidence="3" key="1">
    <citation type="journal article" date="2014" name="Front. Microbiol.">
        <title>High frequency of phylogenetically diverse reductive dehalogenase-homologous genes in deep subseafloor sedimentary metagenomes.</title>
        <authorList>
            <person name="Kawai M."/>
            <person name="Futagami T."/>
            <person name="Toyoda A."/>
            <person name="Takaki Y."/>
            <person name="Nishi S."/>
            <person name="Hori S."/>
            <person name="Arai W."/>
            <person name="Tsubouchi T."/>
            <person name="Morono Y."/>
            <person name="Uchiyama I."/>
            <person name="Ito T."/>
            <person name="Fujiyama A."/>
            <person name="Inagaki F."/>
            <person name="Takami H."/>
        </authorList>
    </citation>
    <scope>NUCLEOTIDE SEQUENCE</scope>
    <source>
        <strain evidence="3">Expedition CK06-06</strain>
    </source>
</reference>
<feature type="domain" description="Major facilitator superfamily (MFS) profile" evidence="2">
    <location>
        <begin position="1"/>
        <end position="97"/>
    </location>
</feature>
<dbReference type="PROSITE" id="PS50850">
    <property type="entry name" value="MFS"/>
    <property type="match status" value="1"/>
</dbReference>
<keyword evidence="1" id="KW-1133">Transmembrane helix</keyword>
<keyword evidence="1" id="KW-0812">Transmembrane</keyword>
<dbReference type="InterPro" id="IPR036259">
    <property type="entry name" value="MFS_trans_sf"/>
</dbReference>
<dbReference type="PANTHER" id="PTHR23531">
    <property type="entry name" value="QUINOLENE RESISTANCE PROTEIN NORA"/>
    <property type="match status" value="1"/>
</dbReference>
<dbReference type="Gene3D" id="1.20.1250.20">
    <property type="entry name" value="MFS general substrate transporter like domains"/>
    <property type="match status" value="1"/>
</dbReference>
<dbReference type="EMBL" id="BARW01017703">
    <property type="protein sequence ID" value="GAI90458.1"/>
    <property type="molecule type" value="Genomic_DNA"/>
</dbReference>
<protein>
    <recommendedName>
        <fullName evidence="2">Major facilitator superfamily (MFS) profile domain-containing protein</fullName>
    </recommendedName>
</protein>
<evidence type="ECO:0000313" key="3">
    <source>
        <dbReference type="EMBL" id="GAI90458.1"/>
    </source>
</evidence>
<evidence type="ECO:0000259" key="2">
    <source>
        <dbReference type="PROSITE" id="PS50850"/>
    </source>
</evidence>
<dbReference type="InterPro" id="IPR011701">
    <property type="entry name" value="MFS"/>
</dbReference>
<feature type="transmembrane region" description="Helical" evidence="1">
    <location>
        <begin position="6"/>
        <end position="30"/>
    </location>
</feature>
<dbReference type="AlphaFoldDB" id="X1SBX4"/>
<feature type="transmembrane region" description="Helical" evidence="1">
    <location>
        <begin position="71"/>
        <end position="93"/>
    </location>
</feature>
<proteinExistence type="predicted"/>
<evidence type="ECO:0000256" key="1">
    <source>
        <dbReference type="SAM" id="Phobius"/>
    </source>
</evidence>
<dbReference type="InterPro" id="IPR020846">
    <property type="entry name" value="MFS_dom"/>
</dbReference>
<name>X1SBX4_9ZZZZ</name>
<feature type="transmembrane region" description="Helical" evidence="1">
    <location>
        <begin position="42"/>
        <end position="65"/>
    </location>
</feature>
<dbReference type="SUPFAM" id="SSF103473">
    <property type="entry name" value="MFS general substrate transporter"/>
    <property type="match status" value="1"/>
</dbReference>
<dbReference type="GO" id="GO:0022857">
    <property type="term" value="F:transmembrane transporter activity"/>
    <property type="evidence" value="ECO:0007669"/>
    <property type="project" value="InterPro"/>
</dbReference>
<feature type="non-terminal residue" evidence="3">
    <location>
        <position position="1"/>
    </location>
</feature>
<sequence length="97" mass="9723">PSVAAFPLLAVATALYGAAYGILFPSISALVADHTAPEERGLATGIFHALLTAGVAIGAPVMGWVGGMVGIKLGLVLSSVIMVLALVIALRAIKKSI</sequence>
<organism evidence="3">
    <name type="scientific">marine sediment metagenome</name>
    <dbReference type="NCBI Taxonomy" id="412755"/>
    <lineage>
        <taxon>unclassified sequences</taxon>
        <taxon>metagenomes</taxon>
        <taxon>ecological metagenomes</taxon>
    </lineage>
</organism>
<comment type="caution">
    <text evidence="3">The sequence shown here is derived from an EMBL/GenBank/DDBJ whole genome shotgun (WGS) entry which is preliminary data.</text>
</comment>
<accession>X1SBX4</accession>
<dbReference type="PANTHER" id="PTHR23531:SF1">
    <property type="entry name" value="QUINOLENE RESISTANCE PROTEIN NORA"/>
    <property type="match status" value="1"/>
</dbReference>
<gene>
    <name evidence="3" type="ORF">S12H4_30513</name>
</gene>
<keyword evidence="1" id="KW-0472">Membrane</keyword>
<dbReference type="Pfam" id="PF07690">
    <property type="entry name" value="MFS_1"/>
    <property type="match status" value="1"/>
</dbReference>
<dbReference type="InterPro" id="IPR052714">
    <property type="entry name" value="MFS_Exporter"/>
</dbReference>